<reference evidence="2 3" key="1">
    <citation type="journal article" date="2012" name="J. Bacteriol.">
        <title>Genome sequence of the human- and animal-pathogenic strain Nocardia cyriacigeorgica GUH-2.</title>
        <authorList>
            <person name="Zoropogui A."/>
            <person name="Pujic P."/>
            <person name="Normand P."/>
            <person name="Barbe V."/>
            <person name="Beaman B."/>
            <person name="Beaman L."/>
            <person name="Boiron P."/>
            <person name="Colinon C."/>
            <person name="Deredjian A."/>
            <person name="Graindorge A."/>
            <person name="Mangenot S."/>
            <person name="Nazaret S."/>
            <person name="Neto M."/>
            <person name="Petit S."/>
            <person name="Roche D."/>
            <person name="Vallenet D."/>
            <person name="Rodriguez-Nava V."/>
            <person name="Richard Y."/>
            <person name="Cournoyer B."/>
            <person name="Blaha D."/>
        </authorList>
    </citation>
    <scope>NUCLEOTIDE SEQUENCE [LARGE SCALE GENOMIC DNA]</scope>
    <source>
        <strain evidence="2 3">GUH-2</strain>
    </source>
</reference>
<organism evidence="2 3">
    <name type="scientific">Nocardia cyriacigeorgica (strain GUH-2)</name>
    <dbReference type="NCBI Taxonomy" id="1127134"/>
    <lineage>
        <taxon>Bacteria</taxon>
        <taxon>Bacillati</taxon>
        <taxon>Actinomycetota</taxon>
        <taxon>Actinomycetes</taxon>
        <taxon>Mycobacteriales</taxon>
        <taxon>Nocardiaceae</taxon>
        <taxon>Nocardia</taxon>
    </lineage>
</organism>
<dbReference type="Proteomes" id="UP000008190">
    <property type="component" value="Chromosome"/>
</dbReference>
<feature type="compositionally biased region" description="Polar residues" evidence="1">
    <location>
        <begin position="41"/>
        <end position="65"/>
    </location>
</feature>
<evidence type="ECO:0000256" key="1">
    <source>
        <dbReference type="SAM" id="MobiDB-lite"/>
    </source>
</evidence>
<sequence length="71" mass="7830">MGQAVKPAPDMRSPPTTRASPRRARYAVSTQQRHTPPFPTNEPNRISPGRTNIANDPNDTNTRQTGHLPLS</sequence>
<dbReference type="AlphaFoldDB" id="H6QYZ6"/>
<evidence type="ECO:0000313" key="2">
    <source>
        <dbReference type="EMBL" id="CCF61551.1"/>
    </source>
</evidence>
<name>H6QYZ6_NOCCG</name>
<dbReference type="STRING" id="1127134.NOCYR_0738"/>
<accession>H6QYZ6</accession>
<protein>
    <submittedName>
        <fullName evidence="2">Uncharacterized protein</fullName>
    </submittedName>
</protein>
<keyword evidence="3" id="KW-1185">Reference proteome</keyword>
<evidence type="ECO:0000313" key="3">
    <source>
        <dbReference type="Proteomes" id="UP000008190"/>
    </source>
</evidence>
<dbReference type="KEGG" id="ncy:NOCYR_0738"/>
<gene>
    <name evidence="2" type="ordered locus">NOCYR_0738</name>
</gene>
<feature type="region of interest" description="Disordered" evidence="1">
    <location>
        <begin position="1"/>
        <end position="71"/>
    </location>
</feature>
<dbReference type="EMBL" id="FO082843">
    <property type="protein sequence ID" value="CCF61551.1"/>
    <property type="molecule type" value="Genomic_DNA"/>
</dbReference>
<dbReference type="HOGENOM" id="CLU_2735991_0_0_11"/>
<proteinExistence type="predicted"/>